<dbReference type="Proteomes" id="UP000199428">
    <property type="component" value="Unassembled WGS sequence"/>
</dbReference>
<accession>A0A1G5RYR9</accession>
<proteinExistence type="predicted"/>
<dbReference type="AlphaFoldDB" id="A0A1G5RYR9"/>
<gene>
    <name evidence="1" type="ORF">SAMN02910350_01599</name>
</gene>
<reference evidence="1 2" key="1">
    <citation type="submission" date="2016-10" db="EMBL/GenBank/DDBJ databases">
        <authorList>
            <person name="de Groot N.N."/>
        </authorList>
    </citation>
    <scope>NUCLEOTIDE SEQUENCE [LARGE SCALE GENOMIC DNA]</scope>
    <source>
        <strain evidence="1 2">DSM 10317</strain>
    </source>
</reference>
<organism evidence="1 2">
    <name type="scientific">Pseudobutyrivibrio xylanivorans</name>
    <dbReference type="NCBI Taxonomy" id="185007"/>
    <lineage>
        <taxon>Bacteria</taxon>
        <taxon>Bacillati</taxon>
        <taxon>Bacillota</taxon>
        <taxon>Clostridia</taxon>
        <taxon>Lachnospirales</taxon>
        <taxon>Lachnospiraceae</taxon>
        <taxon>Pseudobutyrivibrio</taxon>
    </lineage>
</organism>
<evidence type="ECO:0000313" key="2">
    <source>
        <dbReference type="Proteomes" id="UP000199428"/>
    </source>
</evidence>
<evidence type="ECO:0000313" key="1">
    <source>
        <dbReference type="EMBL" id="SCZ79077.1"/>
    </source>
</evidence>
<protein>
    <submittedName>
        <fullName evidence="1">Uncharacterized protein</fullName>
    </submittedName>
</protein>
<dbReference type="RefSeq" id="WP_090162592.1">
    <property type="nucleotide sequence ID" value="NZ_FMWK01000007.1"/>
</dbReference>
<sequence length="83" mass="9853">MERNHDEEEINPILLDFLDTDDFEEKYKILVATPIMDFDNLLIDNMASSIDVVVEDGDIESRVQDLKNCVRTRSKYETLRFRR</sequence>
<dbReference type="EMBL" id="FMWK01000007">
    <property type="protein sequence ID" value="SCZ79077.1"/>
    <property type="molecule type" value="Genomic_DNA"/>
</dbReference>
<name>A0A1G5RYR9_PSEXY</name>